<dbReference type="Proteomes" id="UP001243757">
    <property type="component" value="Unassembled WGS sequence"/>
</dbReference>
<accession>A0ABT7F3J2</accession>
<dbReference type="EMBL" id="JASNJD010000012">
    <property type="protein sequence ID" value="MDK3019174.1"/>
    <property type="molecule type" value="Genomic_DNA"/>
</dbReference>
<evidence type="ECO:0000313" key="2">
    <source>
        <dbReference type="Proteomes" id="UP001243757"/>
    </source>
</evidence>
<keyword evidence="2" id="KW-1185">Reference proteome</keyword>
<evidence type="ECO:0008006" key="3">
    <source>
        <dbReference type="Google" id="ProtNLM"/>
    </source>
</evidence>
<proteinExistence type="predicted"/>
<reference evidence="1 2" key="1">
    <citation type="submission" date="2023-05" db="EMBL/GenBank/DDBJ databases">
        <title>Pseudodonghicola sp. nov.</title>
        <authorList>
            <person name="Huang J."/>
        </authorList>
    </citation>
    <scope>NUCLEOTIDE SEQUENCE [LARGE SCALE GENOMIC DNA]</scope>
    <source>
        <strain evidence="1 2">IC7</strain>
    </source>
</reference>
<sequence length="317" mass="35573">MFLRWFLFSLPLLALIAALAWWFWPRPKLPDAATVAAAYATPLPPPAHPLRVFHLGHSLVGRDMPAMLAELAGAGHRYELQLGWGTTLKAHWEPEETINGFDVENDTPRFRPAREAIGSGDYDAVVLTEMVELRDAIRYFDSPVYLRKWADLARAANPATQVYLYESWHPLDTAEGWLTRLDRDLPELWEGRLLLPDLARDVGDRPIHLIPAGQVLARFVRRIEELDGLDDVQDRSDLFARAPDGTQDQIHPSDLGNYLVALTHYAVLYGRSPIGLPSQLHRADGSPADAPTLDVARLMQETVWEVVTSLPKTGVAR</sequence>
<dbReference type="RefSeq" id="WP_284481977.1">
    <property type="nucleotide sequence ID" value="NZ_JASNJD010000012.1"/>
</dbReference>
<gene>
    <name evidence="1" type="ORF">QO033_15945</name>
</gene>
<dbReference type="Gene3D" id="3.40.50.1110">
    <property type="entry name" value="SGNH hydrolase"/>
    <property type="match status" value="1"/>
</dbReference>
<organism evidence="1 2">
    <name type="scientific">Pseudodonghicola flavimaris</name>
    <dbReference type="NCBI Taxonomy" id="3050036"/>
    <lineage>
        <taxon>Bacteria</taxon>
        <taxon>Pseudomonadati</taxon>
        <taxon>Pseudomonadota</taxon>
        <taxon>Alphaproteobacteria</taxon>
        <taxon>Rhodobacterales</taxon>
        <taxon>Paracoccaceae</taxon>
        <taxon>Pseudodonghicola</taxon>
    </lineage>
</organism>
<comment type="caution">
    <text evidence="1">The sequence shown here is derived from an EMBL/GenBank/DDBJ whole genome shotgun (WGS) entry which is preliminary data.</text>
</comment>
<protein>
    <recommendedName>
        <fullName evidence="3">SGNH/GDSL hydrolase family protein</fullName>
    </recommendedName>
</protein>
<name>A0ABT7F3J2_9RHOB</name>
<dbReference type="InterPro" id="IPR036514">
    <property type="entry name" value="SGNH_hydro_sf"/>
</dbReference>
<evidence type="ECO:0000313" key="1">
    <source>
        <dbReference type="EMBL" id="MDK3019174.1"/>
    </source>
</evidence>